<dbReference type="EMBL" id="JAPRAT010000023">
    <property type="protein sequence ID" value="MCZ0703839.1"/>
    <property type="molecule type" value="Genomic_DNA"/>
</dbReference>
<evidence type="ECO:0000313" key="10">
    <source>
        <dbReference type="EMBL" id="MCZ0703839.1"/>
    </source>
</evidence>
<feature type="transmembrane region" description="Helical" evidence="7">
    <location>
        <begin position="40"/>
        <end position="61"/>
    </location>
</feature>
<name>A0A9J6RE53_9BACI</name>
<feature type="transmembrane region" description="Helical" evidence="7">
    <location>
        <begin position="159"/>
        <end position="179"/>
    </location>
</feature>
<feature type="transmembrane region" description="Helical" evidence="7">
    <location>
        <begin position="82"/>
        <end position="107"/>
    </location>
</feature>
<feature type="transmembrane region" description="Helical" evidence="7">
    <location>
        <begin position="12"/>
        <end position="34"/>
    </location>
</feature>
<dbReference type="Proteomes" id="UP001084197">
    <property type="component" value="Unassembled WGS sequence"/>
</dbReference>
<dbReference type="InterPro" id="IPR036837">
    <property type="entry name" value="Cation_efflux_CTD_sf"/>
</dbReference>
<dbReference type="InterPro" id="IPR058533">
    <property type="entry name" value="Cation_efflux_TM"/>
</dbReference>
<dbReference type="SUPFAM" id="SSF161111">
    <property type="entry name" value="Cation efflux protein transmembrane domain-like"/>
    <property type="match status" value="1"/>
</dbReference>
<sequence>MKQVQRSRKAQFASWVGIIGNFFLAIIKGIIGWISGSHALIADAVHSASDVISSVTVLAGIRAANKPPDKEHPYGHGKAESISAIIVSILLILVGIEIASSSLQVFWGETPQAPTGIALIAVSISIVCKELLYQYKHRLGKRINSPALMADAWHHRSDVLSSVGVFFGIGGAMIGERIGYVQLVYLDPLAGIIVALFIMRIGYLMIRESIHMVLENILDEEESKRFTVTTENVNGVLQVDDLRARSHGQYVVLDLKISVDATLNVEKGHHISKQVKKALMTEHDDVYDVLVHINPYAGTKKS</sequence>
<evidence type="ECO:0000259" key="8">
    <source>
        <dbReference type="Pfam" id="PF01545"/>
    </source>
</evidence>
<feature type="transmembrane region" description="Helical" evidence="7">
    <location>
        <begin position="113"/>
        <end position="132"/>
    </location>
</feature>
<comment type="similarity">
    <text evidence="2">Belongs to the cation diffusion facilitator (CDF) transporter (TC 2.A.4) family.</text>
</comment>
<dbReference type="PANTHER" id="PTHR43840:SF15">
    <property type="entry name" value="MITOCHONDRIAL METAL TRANSPORTER 1-RELATED"/>
    <property type="match status" value="1"/>
</dbReference>
<evidence type="ECO:0000256" key="5">
    <source>
        <dbReference type="ARBA" id="ARBA00022989"/>
    </source>
</evidence>
<protein>
    <submittedName>
        <fullName evidence="10">Cation diffusion facilitator family transporter</fullName>
    </submittedName>
</protein>
<keyword evidence="4 7" id="KW-0812">Transmembrane</keyword>
<keyword evidence="11" id="KW-1185">Reference proteome</keyword>
<evidence type="ECO:0000256" key="1">
    <source>
        <dbReference type="ARBA" id="ARBA00004141"/>
    </source>
</evidence>
<organism evidence="10 11">
    <name type="scientific">Natronobacillus azotifigens</name>
    <dbReference type="NCBI Taxonomy" id="472978"/>
    <lineage>
        <taxon>Bacteria</taxon>
        <taxon>Bacillati</taxon>
        <taxon>Bacillota</taxon>
        <taxon>Bacilli</taxon>
        <taxon>Bacillales</taxon>
        <taxon>Bacillaceae</taxon>
        <taxon>Natronobacillus</taxon>
    </lineage>
</organism>
<dbReference type="GO" id="GO:0016020">
    <property type="term" value="C:membrane"/>
    <property type="evidence" value="ECO:0007669"/>
    <property type="project" value="UniProtKB-SubCell"/>
</dbReference>
<dbReference type="Gene3D" id="1.20.1510.10">
    <property type="entry name" value="Cation efflux protein transmembrane domain"/>
    <property type="match status" value="1"/>
</dbReference>
<dbReference type="InterPro" id="IPR050291">
    <property type="entry name" value="CDF_Transporter"/>
</dbReference>
<keyword evidence="3" id="KW-0813">Transport</keyword>
<keyword evidence="6 7" id="KW-0472">Membrane</keyword>
<dbReference type="InterPro" id="IPR002524">
    <property type="entry name" value="Cation_efflux"/>
</dbReference>
<dbReference type="Pfam" id="PF01545">
    <property type="entry name" value="Cation_efflux"/>
    <property type="match status" value="1"/>
</dbReference>
<dbReference type="Pfam" id="PF16916">
    <property type="entry name" value="ZT_dimer"/>
    <property type="match status" value="1"/>
</dbReference>
<proteinExistence type="inferred from homology"/>
<feature type="domain" description="Cation efflux protein cytoplasmic" evidence="9">
    <location>
        <begin position="218"/>
        <end position="296"/>
    </location>
</feature>
<evidence type="ECO:0000313" key="11">
    <source>
        <dbReference type="Proteomes" id="UP001084197"/>
    </source>
</evidence>
<evidence type="ECO:0000256" key="3">
    <source>
        <dbReference type="ARBA" id="ARBA00022448"/>
    </source>
</evidence>
<dbReference type="RefSeq" id="WP_268780604.1">
    <property type="nucleotide sequence ID" value="NZ_JAPRAT010000023.1"/>
</dbReference>
<evidence type="ECO:0000256" key="7">
    <source>
        <dbReference type="SAM" id="Phobius"/>
    </source>
</evidence>
<evidence type="ECO:0000256" key="6">
    <source>
        <dbReference type="ARBA" id="ARBA00023136"/>
    </source>
</evidence>
<dbReference type="PANTHER" id="PTHR43840">
    <property type="entry name" value="MITOCHONDRIAL METAL TRANSPORTER 1-RELATED"/>
    <property type="match status" value="1"/>
</dbReference>
<dbReference type="AlphaFoldDB" id="A0A9J6RE53"/>
<dbReference type="InterPro" id="IPR027470">
    <property type="entry name" value="Cation_efflux_CTD"/>
</dbReference>
<evidence type="ECO:0000256" key="2">
    <source>
        <dbReference type="ARBA" id="ARBA00008114"/>
    </source>
</evidence>
<keyword evidence="5 7" id="KW-1133">Transmembrane helix</keyword>
<comment type="caution">
    <text evidence="10">The sequence shown here is derived from an EMBL/GenBank/DDBJ whole genome shotgun (WGS) entry which is preliminary data.</text>
</comment>
<accession>A0A9J6RE53</accession>
<dbReference type="Gene3D" id="3.30.70.1350">
    <property type="entry name" value="Cation efflux protein, cytoplasmic domain"/>
    <property type="match status" value="1"/>
</dbReference>
<gene>
    <name evidence="10" type="ORF">OWO01_11515</name>
</gene>
<evidence type="ECO:0000256" key="4">
    <source>
        <dbReference type="ARBA" id="ARBA00022692"/>
    </source>
</evidence>
<feature type="domain" description="Cation efflux protein transmembrane" evidence="8">
    <location>
        <begin position="15"/>
        <end position="211"/>
    </location>
</feature>
<dbReference type="FunFam" id="1.20.1510.10:FF:000006">
    <property type="entry name" value="Divalent cation efflux transporter"/>
    <property type="match status" value="1"/>
</dbReference>
<evidence type="ECO:0000259" key="9">
    <source>
        <dbReference type="Pfam" id="PF16916"/>
    </source>
</evidence>
<dbReference type="NCBIfam" id="TIGR01297">
    <property type="entry name" value="CDF"/>
    <property type="match status" value="1"/>
</dbReference>
<dbReference type="SUPFAM" id="SSF160240">
    <property type="entry name" value="Cation efflux protein cytoplasmic domain-like"/>
    <property type="match status" value="1"/>
</dbReference>
<dbReference type="InterPro" id="IPR027469">
    <property type="entry name" value="Cation_efflux_TMD_sf"/>
</dbReference>
<comment type="subcellular location">
    <subcellularLocation>
        <location evidence="1">Membrane</location>
        <topology evidence="1">Multi-pass membrane protein</topology>
    </subcellularLocation>
</comment>
<reference evidence="10" key="1">
    <citation type="submission" date="2022-11" db="EMBL/GenBank/DDBJ databases">
        <title>WGS of Natronobacillus azotifigens 24KS-1, an anaerobic diazotrophic haloalkaliphile from soda-rich habitats.</title>
        <authorList>
            <person name="Sorokin D.Y."/>
            <person name="Merkel A.Y."/>
        </authorList>
    </citation>
    <scope>NUCLEOTIDE SEQUENCE</scope>
    <source>
        <strain evidence="10">24KS-1</strain>
    </source>
</reference>
<dbReference type="GO" id="GO:0008324">
    <property type="term" value="F:monoatomic cation transmembrane transporter activity"/>
    <property type="evidence" value="ECO:0007669"/>
    <property type="project" value="InterPro"/>
</dbReference>
<feature type="transmembrane region" description="Helical" evidence="7">
    <location>
        <begin position="185"/>
        <end position="206"/>
    </location>
</feature>